<dbReference type="AlphaFoldDB" id="A0A538SUZ3"/>
<keyword evidence="3" id="KW-1003">Cell membrane</keyword>
<accession>A0A538SUZ3</accession>
<dbReference type="Proteomes" id="UP000317716">
    <property type="component" value="Unassembled WGS sequence"/>
</dbReference>
<evidence type="ECO:0000256" key="3">
    <source>
        <dbReference type="ARBA" id="ARBA00022475"/>
    </source>
</evidence>
<dbReference type="PANTHER" id="PTHR30558">
    <property type="entry name" value="EXBD MEMBRANE COMPONENT OF PMF-DRIVEN MACROMOLECULE IMPORT SYSTEM"/>
    <property type="match status" value="1"/>
</dbReference>
<organism evidence="9 10">
    <name type="scientific">Eiseniibacteriota bacterium</name>
    <dbReference type="NCBI Taxonomy" id="2212470"/>
    <lineage>
        <taxon>Bacteria</taxon>
        <taxon>Candidatus Eiseniibacteriota</taxon>
    </lineage>
</organism>
<evidence type="ECO:0000256" key="4">
    <source>
        <dbReference type="ARBA" id="ARBA00022692"/>
    </source>
</evidence>
<dbReference type="PANTHER" id="PTHR30558:SF7">
    <property type="entry name" value="TOL-PAL SYSTEM PROTEIN TOLR"/>
    <property type="match status" value="1"/>
</dbReference>
<keyword evidence="4 7" id="KW-0812">Transmembrane</keyword>
<proteinExistence type="inferred from homology"/>
<comment type="subcellular location">
    <subcellularLocation>
        <location evidence="1">Cell membrane</location>
        <topology evidence="1">Single-pass membrane protein</topology>
    </subcellularLocation>
    <subcellularLocation>
        <location evidence="7">Cell membrane</location>
        <topology evidence="7">Single-pass type II membrane protein</topology>
    </subcellularLocation>
</comment>
<protein>
    <recommendedName>
        <fullName evidence="11">Biopolymer transporter ExbD</fullName>
    </recommendedName>
</protein>
<feature type="transmembrane region" description="Helical" evidence="8">
    <location>
        <begin position="21"/>
        <end position="40"/>
    </location>
</feature>
<dbReference type="GO" id="GO:0015031">
    <property type="term" value="P:protein transport"/>
    <property type="evidence" value="ECO:0007669"/>
    <property type="project" value="UniProtKB-KW"/>
</dbReference>
<evidence type="ECO:0000256" key="1">
    <source>
        <dbReference type="ARBA" id="ARBA00004162"/>
    </source>
</evidence>
<evidence type="ECO:0000256" key="8">
    <source>
        <dbReference type="SAM" id="Phobius"/>
    </source>
</evidence>
<evidence type="ECO:0008006" key="11">
    <source>
        <dbReference type="Google" id="ProtNLM"/>
    </source>
</evidence>
<dbReference type="Gene3D" id="3.30.420.270">
    <property type="match status" value="1"/>
</dbReference>
<evidence type="ECO:0000313" key="10">
    <source>
        <dbReference type="Proteomes" id="UP000317716"/>
    </source>
</evidence>
<evidence type="ECO:0000256" key="2">
    <source>
        <dbReference type="ARBA" id="ARBA00005811"/>
    </source>
</evidence>
<keyword evidence="7" id="KW-0653">Protein transport</keyword>
<dbReference type="Pfam" id="PF02472">
    <property type="entry name" value="ExbD"/>
    <property type="match status" value="1"/>
</dbReference>
<comment type="caution">
    <text evidence="9">The sequence shown here is derived from an EMBL/GenBank/DDBJ whole genome shotgun (WGS) entry which is preliminary data.</text>
</comment>
<gene>
    <name evidence="9" type="ORF">E6K72_06915</name>
</gene>
<evidence type="ECO:0000256" key="6">
    <source>
        <dbReference type="ARBA" id="ARBA00023136"/>
    </source>
</evidence>
<keyword evidence="5 8" id="KW-1133">Transmembrane helix</keyword>
<dbReference type="InterPro" id="IPR003400">
    <property type="entry name" value="ExbD"/>
</dbReference>
<reference evidence="9 10" key="1">
    <citation type="journal article" date="2019" name="Nat. Microbiol.">
        <title>Mediterranean grassland soil C-N compound turnover is dependent on rainfall and depth, and is mediated by genomically divergent microorganisms.</title>
        <authorList>
            <person name="Diamond S."/>
            <person name="Andeer P.F."/>
            <person name="Li Z."/>
            <person name="Crits-Christoph A."/>
            <person name="Burstein D."/>
            <person name="Anantharaman K."/>
            <person name="Lane K.R."/>
            <person name="Thomas B.C."/>
            <person name="Pan C."/>
            <person name="Northen T.R."/>
            <person name="Banfield J.F."/>
        </authorList>
    </citation>
    <scope>NUCLEOTIDE SEQUENCE [LARGE SCALE GENOMIC DNA]</scope>
    <source>
        <strain evidence="9">WS_2</strain>
    </source>
</reference>
<dbReference type="GO" id="GO:0022857">
    <property type="term" value="F:transmembrane transporter activity"/>
    <property type="evidence" value="ECO:0007669"/>
    <property type="project" value="InterPro"/>
</dbReference>
<dbReference type="GO" id="GO:0005886">
    <property type="term" value="C:plasma membrane"/>
    <property type="evidence" value="ECO:0007669"/>
    <property type="project" value="UniProtKB-SubCell"/>
</dbReference>
<dbReference type="EMBL" id="VBOS01000232">
    <property type="protein sequence ID" value="TMQ55084.1"/>
    <property type="molecule type" value="Genomic_DNA"/>
</dbReference>
<keyword evidence="6 8" id="KW-0472">Membrane</keyword>
<evidence type="ECO:0000256" key="5">
    <source>
        <dbReference type="ARBA" id="ARBA00022989"/>
    </source>
</evidence>
<evidence type="ECO:0000313" key="9">
    <source>
        <dbReference type="EMBL" id="TMQ55084.1"/>
    </source>
</evidence>
<evidence type="ECO:0000256" key="7">
    <source>
        <dbReference type="RuleBase" id="RU003879"/>
    </source>
</evidence>
<keyword evidence="7" id="KW-0813">Transport</keyword>
<comment type="similarity">
    <text evidence="2 7">Belongs to the ExbD/TolR family.</text>
</comment>
<name>A0A538SUZ3_UNCEI</name>
<sequence length="135" mass="14244">MRTRRSFRGAPGITDPNLTPLIDVCLVLVVILLVATPMTLQSGINVARAASSGKRGAPVRAARIEITIRDDQSLTINRTVIARDQLGAALRPLLAKSPTRDVVVQCADGVSHGTFVSVLDEAKLEGAGHIAVVGR</sequence>